<protein>
    <submittedName>
        <fullName evidence="1">Uncharacterized protein</fullName>
    </submittedName>
</protein>
<dbReference type="Proteomes" id="UP001234202">
    <property type="component" value="Unassembled WGS sequence"/>
</dbReference>
<evidence type="ECO:0000313" key="2">
    <source>
        <dbReference type="Proteomes" id="UP001234202"/>
    </source>
</evidence>
<name>A0ACC2XVH1_9TREE</name>
<evidence type="ECO:0000313" key="1">
    <source>
        <dbReference type="EMBL" id="KAJ9126707.1"/>
    </source>
</evidence>
<dbReference type="EMBL" id="JASBWV010000004">
    <property type="protein sequence ID" value="KAJ9126707.1"/>
    <property type="molecule type" value="Genomic_DNA"/>
</dbReference>
<accession>A0ACC2XVH1</accession>
<proteinExistence type="predicted"/>
<organism evidence="1 2">
    <name type="scientific">Naganishia onofrii</name>
    <dbReference type="NCBI Taxonomy" id="1851511"/>
    <lineage>
        <taxon>Eukaryota</taxon>
        <taxon>Fungi</taxon>
        <taxon>Dikarya</taxon>
        <taxon>Basidiomycota</taxon>
        <taxon>Agaricomycotina</taxon>
        <taxon>Tremellomycetes</taxon>
        <taxon>Filobasidiales</taxon>
        <taxon>Filobasidiaceae</taxon>
        <taxon>Naganishia</taxon>
    </lineage>
</organism>
<sequence length="88" mass="9890">MNLLSSPLKRAQARLEDLVKQAKRKLVMASSKLDCGFSDADFALSRHVVSVESKAKADFQQLKTNTEKGMKQLVNKGIHLIRTYAEEQ</sequence>
<comment type="caution">
    <text evidence="1">The sequence shown here is derived from an EMBL/GenBank/DDBJ whole genome shotgun (WGS) entry which is preliminary data.</text>
</comment>
<gene>
    <name evidence="1" type="ORF">QFC24_001738</name>
</gene>
<reference evidence="1" key="1">
    <citation type="submission" date="2023-04" db="EMBL/GenBank/DDBJ databases">
        <title>Draft Genome sequencing of Naganishia species isolated from polar environments using Oxford Nanopore Technology.</title>
        <authorList>
            <person name="Leo P."/>
            <person name="Venkateswaran K."/>
        </authorList>
    </citation>
    <scope>NUCLEOTIDE SEQUENCE</scope>
    <source>
        <strain evidence="1">DBVPG 5303</strain>
    </source>
</reference>
<keyword evidence="2" id="KW-1185">Reference proteome</keyword>